<dbReference type="PRINTS" id="PR00778">
    <property type="entry name" value="HTHARSR"/>
</dbReference>
<dbReference type="InterPro" id="IPR011991">
    <property type="entry name" value="ArsR-like_HTH"/>
</dbReference>
<keyword evidence="2" id="KW-0238">DNA-binding</keyword>
<reference evidence="2 3" key="1">
    <citation type="submission" date="2020-08" db="EMBL/GenBank/DDBJ databases">
        <title>Exploring microbial biodiversity for novel pathways involved in the catabolism of aromatic compounds derived from lignin.</title>
        <authorList>
            <person name="Elkins J."/>
        </authorList>
    </citation>
    <scope>NUCLEOTIDE SEQUENCE [LARGE SCALE GENOMIC DNA]</scope>
    <source>
        <strain evidence="2 3">B1D3A</strain>
    </source>
</reference>
<dbReference type="SUPFAM" id="SSF46785">
    <property type="entry name" value="Winged helix' DNA-binding domain"/>
    <property type="match status" value="1"/>
</dbReference>
<dbReference type="Proteomes" id="UP001138540">
    <property type="component" value="Unassembled WGS sequence"/>
</dbReference>
<dbReference type="Pfam" id="PF12840">
    <property type="entry name" value="HTH_20"/>
    <property type="match status" value="1"/>
</dbReference>
<name>A0ABR6NF46_9SPHN</name>
<dbReference type="CDD" id="cd00090">
    <property type="entry name" value="HTH_ARSR"/>
    <property type="match status" value="1"/>
</dbReference>
<evidence type="ECO:0000259" key="1">
    <source>
        <dbReference type="PROSITE" id="PS50987"/>
    </source>
</evidence>
<dbReference type="RefSeq" id="WP_184048851.1">
    <property type="nucleotide sequence ID" value="NZ_JACHKA010000001.1"/>
</dbReference>
<dbReference type="PANTHER" id="PTHR38600:SF2">
    <property type="entry name" value="SLL0088 PROTEIN"/>
    <property type="match status" value="1"/>
</dbReference>
<dbReference type="InterPro" id="IPR036390">
    <property type="entry name" value="WH_DNA-bd_sf"/>
</dbReference>
<feature type="domain" description="HTH arsR-type" evidence="1">
    <location>
        <begin position="1"/>
        <end position="94"/>
    </location>
</feature>
<evidence type="ECO:0000313" key="2">
    <source>
        <dbReference type="EMBL" id="MBB5985907.1"/>
    </source>
</evidence>
<protein>
    <submittedName>
        <fullName evidence="2">DNA-binding transcriptional ArsR family regulator</fullName>
    </submittedName>
</protein>
<evidence type="ECO:0000313" key="3">
    <source>
        <dbReference type="Proteomes" id="UP001138540"/>
    </source>
</evidence>
<dbReference type="SMART" id="SM00418">
    <property type="entry name" value="HTH_ARSR"/>
    <property type="match status" value="1"/>
</dbReference>
<proteinExistence type="predicted"/>
<dbReference type="PANTHER" id="PTHR38600">
    <property type="entry name" value="TRANSCRIPTIONAL REGULATORY PROTEIN"/>
    <property type="match status" value="1"/>
</dbReference>
<gene>
    <name evidence="2" type="ORF">HNP60_001881</name>
</gene>
<dbReference type="NCBIfam" id="NF033788">
    <property type="entry name" value="HTH_metalloreg"/>
    <property type="match status" value="1"/>
</dbReference>
<dbReference type="PROSITE" id="PS50987">
    <property type="entry name" value="HTH_ARSR_2"/>
    <property type="match status" value="1"/>
</dbReference>
<dbReference type="EMBL" id="JACHKA010000001">
    <property type="protein sequence ID" value="MBB5985907.1"/>
    <property type="molecule type" value="Genomic_DNA"/>
</dbReference>
<sequence>MPYLSTPLDAAFHALSDPTRRAVISRLADGELPVTVLAEPFEMALPSFTQHLKVLEASGLIASEKRGRSRWCRLERARFDEAAEWMAAERQRWADRFDRLEAYLDDTHKDDDEHGKPTGPLGA</sequence>
<keyword evidence="3" id="KW-1185">Reference proteome</keyword>
<dbReference type="GO" id="GO:0003677">
    <property type="term" value="F:DNA binding"/>
    <property type="evidence" value="ECO:0007669"/>
    <property type="project" value="UniProtKB-KW"/>
</dbReference>
<organism evidence="2 3">
    <name type="scientific">Sphingobium lignivorans</name>
    <dbReference type="NCBI Taxonomy" id="2735886"/>
    <lineage>
        <taxon>Bacteria</taxon>
        <taxon>Pseudomonadati</taxon>
        <taxon>Pseudomonadota</taxon>
        <taxon>Alphaproteobacteria</taxon>
        <taxon>Sphingomonadales</taxon>
        <taxon>Sphingomonadaceae</taxon>
        <taxon>Sphingobium</taxon>
    </lineage>
</organism>
<dbReference type="InterPro" id="IPR001845">
    <property type="entry name" value="HTH_ArsR_DNA-bd_dom"/>
</dbReference>
<dbReference type="Gene3D" id="1.10.10.10">
    <property type="entry name" value="Winged helix-like DNA-binding domain superfamily/Winged helix DNA-binding domain"/>
    <property type="match status" value="1"/>
</dbReference>
<accession>A0ABR6NF46</accession>
<comment type="caution">
    <text evidence="2">The sequence shown here is derived from an EMBL/GenBank/DDBJ whole genome shotgun (WGS) entry which is preliminary data.</text>
</comment>
<dbReference type="InterPro" id="IPR036388">
    <property type="entry name" value="WH-like_DNA-bd_sf"/>
</dbReference>